<dbReference type="EMBL" id="KI963982">
    <property type="protein sequence ID" value="EUC45561.1"/>
    <property type="molecule type" value="Genomic_DNA"/>
</dbReference>
<proteinExistence type="predicted"/>
<keyword evidence="2" id="KW-1185">Reference proteome</keyword>
<dbReference type="KEGG" id="bor:COCMIDRAFT_26297"/>
<dbReference type="GeneID" id="19120907"/>
<evidence type="ECO:0000313" key="2">
    <source>
        <dbReference type="Proteomes" id="UP000054032"/>
    </source>
</evidence>
<dbReference type="HOGENOM" id="CLU_1250465_0_0_1"/>
<protein>
    <submittedName>
        <fullName evidence="1">Uncharacterized protein</fullName>
    </submittedName>
</protein>
<evidence type="ECO:0000313" key="1">
    <source>
        <dbReference type="EMBL" id="EUC45561.1"/>
    </source>
</evidence>
<dbReference type="AlphaFoldDB" id="W6ZPM2"/>
<sequence length="221" mass="23765">MAVSREVLHVHYTWIVEQGRREGQGRSDLEVPSGSLPPAASGGLSWVSWATVGTGLESGTVGPANDACATTSLHTSQPVLRPAAPLGPSSVPRVAVLPPSRDYSRFPSARQVLVAASICFWHVSRRRHSARPTAISHFQLYRGAWRSSRRPHVDPSSSCVCVLLVPSLKLAWMLHGAVAAPHPDVEKGTSSKRAFSHHVSTSGPDLLRVRGSMYPDLFASP</sequence>
<accession>W6ZPM2</accession>
<name>W6ZPM2_COCMI</name>
<dbReference type="Proteomes" id="UP000054032">
    <property type="component" value="Unassembled WGS sequence"/>
</dbReference>
<reference evidence="1 2" key="1">
    <citation type="journal article" date="2013" name="PLoS Genet.">
        <title>Comparative genome structure, secondary metabolite, and effector coding capacity across Cochliobolus pathogens.</title>
        <authorList>
            <person name="Condon B.J."/>
            <person name="Leng Y."/>
            <person name="Wu D."/>
            <person name="Bushley K.E."/>
            <person name="Ohm R.A."/>
            <person name="Otillar R."/>
            <person name="Martin J."/>
            <person name="Schackwitz W."/>
            <person name="Grimwood J."/>
            <person name="MohdZainudin N."/>
            <person name="Xue C."/>
            <person name="Wang R."/>
            <person name="Manning V.A."/>
            <person name="Dhillon B."/>
            <person name="Tu Z.J."/>
            <person name="Steffenson B.J."/>
            <person name="Salamov A."/>
            <person name="Sun H."/>
            <person name="Lowry S."/>
            <person name="LaButti K."/>
            <person name="Han J."/>
            <person name="Copeland A."/>
            <person name="Lindquist E."/>
            <person name="Barry K."/>
            <person name="Schmutz J."/>
            <person name="Baker S.E."/>
            <person name="Ciuffetti L.M."/>
            <person name="Grigoriev I.V."/>
            <person name="Zhong S."/>
            <person name="Turgeon B.G."/>
        </authorList>
    </citation>
    <scope>NUCLEOTIDE SEQUENCE [LARGE SCALE GENOMIC DNA]</scope>
    <source>
        <strain evidence="1 2">ATCC 44560</strain>
    </source>
</reference>
<gene>
    <name evidence="1" type="ORF">COCMIDRAFT_26297</name>
</gene>
<dbReference type="RefSeq" id="XP_007687924.1">
    <property type="nucleotide sequence ID" value="XM_007689734.1"/>
</dbReference>
<organism evidence="1 2">
    <name type="scientific">Bipolaris oryzae ATCC 44560</name>
    <dbReference type="NCBI Taxonomy" id="930090"/>
    <lineage>
        <taxon>Eukaryota</taxon>
        <taxon>Fungi</taxon>
        <taxon>Dikarya</taxon>
        <taxon>Ascomycota</taxon>
        <taxon>Pezizomycotina</taxon>
        <taxon>Dothideomycetes</taxon>
        <taxon>Pleosporomycetidae</taxon>
        <taxon>Pleosporales</taxon>
        <taxon>Pleosporineae</taxon>
        <taxon>Pleosporaceae</taxon>
        <taxon>Bipolaris</taxon>
    </lineage>
</organism>